<gene>
    <name evidence="2" type="ORF">ATI61_101455</name>
</gene>
<feature type="compositionally biased region" description="Basic and acidic residues" evidence="1">
    <location>
        <begin position="211"/>
        <end position="221"/>
    </location>
</feature>
<evidence type="ECO:0000313" key="2">
    <source>
        <dbReference type="EMBL" id="REG37471.1"/>
    </source>
</evidence>
<dbReference type="Proteomes" id="UP000256345">
    <property type="component" value="Unassembled WGS sequence"/>
</dbReference>
<dbReference type="RefSeq" id="WP_053066793.1">
    <property type="nucleotide sequence ID" value="NZ_CP011509.1"/>
</dbReference>
<name>A0ABX9KBG3_9BACT</name>
<accession>A0ABX9KBG3</accession>
<sequence length="243" mass="26844">MTRRGLGLLGGLAAVGAGGVGAYRFLFRPWHQRWGATDEEIARPMPGDEVIPKPAFSSTRAITLHATPEDIWPWLAQLGRGRGGFYSFDWLEKLLGLDITSSDRILPGFQHLAPGDEIPAAPDYALPVRAVEPLRFLVIGPRPDEPRDSAELTWAIGLYPREDGTTRLVVRLRSVYSWRPGEPLVTLFIEPGHFLLERQMLRGIKRRAEALAKHGHEHRPEGGSPSAGEPQPSSLHPSGDFIS</sequence>
<evidence type="ECO:0008006" key="4">
    <source>
        <dbReference type="Google" id="ProtNLM"/>
    </source>
</evidence>
<protein>
    <recommendedName>
        <fullName evidence="4">SRPBCC family protein</fullName>
    </recommendedName>
</protein>
<proteinExistence type="predicted"/>
<feature type="region of interest" description="Disordered" evidence="1">
    <location>
        <begin position="211"/>
        <end position="243"/>
    </location>
</feature>
<organism evidence="2 3">
    <name type="scientific">Archangium gephyra</name>
    <dbReference type="NCBI Taxonomy" id="48"/>
    <lineage>
        <taxon>Bacteria</taxon>
        <taxon>Pseudomonadati</taxon>
        <taxon>Myxococcota</taxon>
        <taxon>Myxococcia</taxon>
        <taxon>Myxococcales</taxon>
        <taxon>Cystobacterineae</taxon>
        <taxon>Archangiaceae</taxon>
        <taxon>Archangium</taxon>
    </lineage>
</organism>
<evidence type="ECO:0000256" key="1">
    <source>
        <dbReference type="SAM" id="MobiDB-lite"/>
    </source>
</evidence>
<reference evidence="2 3" key="1">
    <citation type="submission" date="2018-08" db="EMBL/GenBank/DDBJ databases">
        <title>Genomic Encyclopedia of Archaeal and Bacterial Type Strains, Phase II (KMG-II): from individual species to whole genera.</title>
        <authorList>
            <person name="Goeker M."/>
        </authorList>
    </citation>
    <scope>NUCLEOTIDE SEQUENCE [LARGE SCALE GENOMIC DNA]</scope>
    <source>
        <strain evidence="2 3">DSM 2261</strain>
    </source>
</reference>
<dbReference type="EMBL" id="QUMU01000001">
    <property type="protein sequence ID" value="REG37471.1"/>
    <property type="molecule type" value="Genomic_DNA"/>
</dbReference>
<comment type="caution">
    <text evidence="2">The sequence shown here is derived from an EMBL/GenBank/DDBJ whole genome shotgun (WGS) entry which is preliminary data.</text>
</comment>
<evidence type="ECO:0000313" key="3">
    <source>
        <dbReference type="Proteomes" id="UP000256345"/>
    </source>
</evidence>
<dbReference type="SUPFAM" id="SSF55961">
    <property type="entry name" value="Bet v1-like"/>
    <property type="match status" value="1"/>
</dbReference>
<keyword evidence="3" id="KW-1185">Reference proteome</keyword>